<dbReference type="OrthoDB" id="2166284at2"/>
<accession>A0A1U7M427</accession>
<dbReference type="Proteomes" id="UP000186112">
    <property type="component" value="Unassembled WGS sequence"/>
</dbReference>
<dbReference type="Pfam" id="PF19854">
    <property type="entry name" value="DUF6329"/>
    <property type="match status" value="1"/>
</dbReference>
<dbReference type="RefSeq" id="WP_075727873.1">
    <property type="nucleotide sequence ID" value="NZ_LTDM01000053.1"/>
</dbReference>
<evidence type="ECO:0000313" key="2">
    <source>
        <dbReference type="EMBL" id="OLS02000.1"/>
    </source>
</evidence>
<proteinExistence type="predicted"/>
<organism evidence="2 3">
    <name type="scientific">Tissierella creatinophila DSM 6911</name>
    <dbReference type="NCBI Taxonomy" id="1123403"/>
    <lineage>
        <taxon>Bacteria</taxon>
        <taxon>Bacillati</taxon>
        <taxon>Bacillota</taxon>
        <taxon>Tissierellia</taxon>
        <taxon>Tissierellales</taxon>
        <taxon>Tissierellaceae</taxon>
        <taxon>Tissierella</taxon>
    </lineage>
</organism>
<feature type="domain" description="DUF6329" evidence="1">
    <location>
        <begin position="60"/>
        <end position="98"/>
    </location>
</feature>
<sequence>MLRTKGFFERKINKFNLNDCIIEGIELMNQEEFEKFSMGLLKGRDFIKDRQDEMYIDSAGQVHGLLALNMDSGDGILIDSQGFDYARYTAFLPNIKSYIDNHIAMVVDKMIEEATENSSNGSWVIYFDEIEENHGLVINENNGIGTMLLAELEGREELAELEIGDDCFDMMFYSEHLSIIDDGIEQNMKM</sequence>
<comment type="caution">
    <text evidence="2">The sequence shown here is derived from an EMBL/GenBank/DDBJ whole genome shotgun (WGS) entry which is preliminary data.</text>
</comment>
<dbReference type="EMBL" id="LTDM01000053">
    <property type="protein sequence ID" value="OLS02000.1"/>
    <property type="molecule type" value="Genomic_DNA"/>
</dbReference>
<protein>
    <recommendedName>
        <fullName evidence="1">DUF6329 domain-containing protein</fullName>
    </recommendedName>
</protein>
<name>A0A1U7M427_TISCR</name>
<reference evidence="2 3" key="1">
    <citation type="submission" date="2016-02" db="EMBL/GenBank/DDBJ databases">
        <title>Genome sequence of Tissierella creatinophila DSM 6911.</title>
        <authorList>
            <person name="Poehlein A."/>
            <person name="Daniel R."/>
        </authorList>
    </citation>
    <scope>NUCLEOTIDE SEQUENCE [LARGE SCALE GENOMIC DNA]</scope>
    <source>
        <strain evidence="2 3">DSM 6911</strain>
    </source>
</reference>
<evidence type="ECO:0000313" key="3">
    <source>
        <dbReference type="Proteomes" id="UP000186112"/>
    </source>
</evidence>
<dbReference type="InterPro" id="IPR046292">
    <property type="entry name" value="DUF6329"/>
</dbReference>
<gene>
    <name evidence="2" type="ORF">TICRE_21420</name>
</gene>
<dbReference type="AlphaFoldDB" id="A0A1U7M427"/>
<evidence type="ECO:0000259" key="1">
    <source>
        <dbReference type="Pfam" id="PF19854"/>
    </source>
</evidence>
<keyword evidence="3" id="KW-1185">Reference proteome</keyword>